<protein>
    <submittedName>
        <fullName evidence="2">Uncharacterized protein</fullName>
    </submittedName>
</protein>
<feature type="compositionally biased region" description="Basic and acidic residues" evidence="1">
    <location>
        <begin position="51"/>
        <end position="78"/>
    </location>
</feature>
<feature type="compositionally biased region" description="Basic and acidic residues" evidence="1">
    <location>
        <begin position="85"/>
        <end position="100"/>
    </location>
</feature>
<reference evidence="2" key="1">
    <citation type="submission" date="2024-03" db="EMBL/GenBank/DDBJ databases">
        <title>WGS assembly of Saponaria officinalis var. Norfolk2.</title>
        <authorList>
            <person name="Jenkins J."/>
            <person name="Shu S."/>
            <person name="Grimwood J."/>
            <person name="Barry K."/>
            <person name="Goodstein D."/>
            <person name="Schmutz J."/>
            <person name="Leebens-Mack J."/>
            <person name="Osbourn A."/>
        </authorList>
    </citation>
    <scope>NUCLEOTIDE SEQUENCE [LARGE SCALE GENOMIC DNA]</scope>
    <source>
        <strain evidence="2">JIC</strain>
    </source>
</reference>
<keyword evidence="3" id="KW-1185">Reference proteome</keyword>
<dbReference type="EMBL" id="JBDFQZ010000006">
    <property type="protein sequence ID" value="KAK9716192.1"/>
    <property type="molecule type" value="Genomic_DNA"/>
</dbReference>
<proteinExistence type="predicted"/>
<evidence type="ECO:0000256" key="1">
    <source>
        <dbReference type="SAM" id="MobiDB-lite"/>
    </source>
</evidence>
<evidence type="ECO:0000313" key="2">
    <source>
        <dbReference type="EMBL" id="KAK9716192.1"/>
    </source>
</evidence>
<sequence>MRIQQTNSRLDPELGKSIFSFSRYSGMATQKTGIFDSEGRDQCNNQRHHVPHVETTKLEQNRAKIDESEDCGSNHHNENPNSYTRTDELETARWRQEVDG</sequence>
<organism evidence="2 3">
    <name type="scientific">Saponaria officinalis</name>
    <name type="common">Common soapwort</name>
    <name type="synonym">Lychnis saponaria</name>
    <dbReference type="NCBI Taxonomy" id="3572"/>
    <lineage>
        <taxon>Eukaryota</taxon>
        <taxon>Viridiplantae</taxon>
        <taxon>Streptophyta</taxon>
        <taxon>Embryophyta</taxon>
        <taxon>Tracheophyta</taxon>
        <taxon>Spermatophyta</taxon>
        <taxon>Magnoliopsida</taxon>
        <taxon>eudicotyledons</taxon>
        <taxon>Gunneridae</taxon>
        <taxon>Pentapetalae</taxon>
        <taxon>Caryophyllales</taxon>
        <taxon>Caryophyllaceae</taxon>
        <taxon>Caryophylleae</taxon>
        <taxon>Saponaria</taxon>
    </lineage>
</organism>
<name>A0AAW1KE74_SAPOF</name>
<dbReference type="Proteomes" id="UP001443914">
    <property type="component" value="Unassembled WGS sequence"/>
</dbReference>
<gene>
    <name evidence="2" type="ORF">RND81_06G217200</name>
</gene>
<evidence type="ECO:0000313" key="3">
    <source>
        <dbReference type="Proteomes" id="UP001443914"/>
    </source>
</evidence>
<feature type="region of interest" description="Disordered" evidence="1">
    <location>
        <begin position="32"/>
        <end position="100"/>
    </location>
</feature>
<dbReference type="AlphaFoldDB" id="A0AAW1KE74"/>
<accession>A0AAW1KE74</accession>
<comment type="caution">
    <text evidence="2">The sequence shown here is derived from an EMBL/GenBank/DDBJ whole genome shotgun (WGS) entry which is preliminary data.</text>
</comment>